<feature type="transmembrane region" description="Helical" evidence="1">
    <location>
        <begin position="92"/>
        <end position="110"/>
    </location>
</feature>
<protein>
    <submittedName>
        <fullName evidence="4">FecR domain-containing protein</fullName>
    </submittedName>
</protein>
<dbReference type="AlphaFoldDB" id="A0AAJ5WTY8"/>
<keyword evidence="1" id="KW-0472">Membrane</keyword>
<evidence type="ECO:0000259" key="2">
    <source>
        <dbReference type="Pfam" id="PF04773"/>
    </source>
</evidence>
<dbReference type="Pfam" id="PF04773">
    <property type="entry name" value="FecR"/>
    <property type="match status" value="1"/>
</dbReference>
<evidence type="ECO:0000313" key="5">
    <source>
        <dbReference type="Proteomes" id="UP001220610"/>
    </source>
</evidence>
<dbReference type="InterPro" id="IPR012373">
    <property type="entry name" value="Ferrdict_sens_TM"/>
</dbReference>
<name>A0AAJ5WTY8_9BACT</name>
<reference evidence="4" key="1">
    <citation type="submission" date="2023-03" db="EMBL/GenBank/DDBJ databases">
        <title>Andean soil-derived lignocellulolytic bacterial consortium as a source of novel taxa and putative plastic-active enzymes.</title>
        <authorList>
            <person name="Diaz-Garcia L."/>
            <person name="Chuvochina M."/>
            <person name="Feuerriegel G."/>
            <person name="Bunk B."/>
            <person name="Sproer C."/>
            <person name="Streit W.R."/>
            <person name="Rodriguez L.M."/>
            <person name="Overmann J."/>
            <person name="Jimenez D.J."/>
        </authorList>
    </citation>
    <scope>NUCLEOTIDE SEQUENCE</scope>
    <source>
        <strain evidence="4">MAG 7</strain>
    </source>
</reference>
<proteinExistence type="predicted"/>
<gene>
    <name evidence="4" type="ORF">P0Y53_24340</name>
</gene>
<keyword evidence="1" id="KW-1133">Transmembrane helix</keyword>
<dbReference type="InterPro" id="IPR006860">
    <property type="entry name" value="FecR"/>
</dbReference>
<dbReference type="Proteomes" id="UP001220610">
    <property type="component" value="Chromosome"/>
</dbReference>
<organism evidence="4 5">
    <name type="scientific">Candidatus Pseudobacter hemicellulosilyticus</name>
    <dbReference type="NCBI Taxonomy" id="3121375"/>
    <lineage>
        <taxon>Bacteria</taxon>
        <taxon>Pseudomonadati</taxon>
        <taxon>Bacteroidota</taxon>
        <taxon>Chitinophagia</taxon>
        <taxon>Chitinophagales</taxon>
        <taxon>Chitinophagaceae</taxon>
        <taxon>Pseudobacter</taxon>
    </lineage>
</organism>
<sequence length="397" mass="43215">MSLSHIQYLVQGYLADQLTEAELEEFVRLAQDEQYSLLLQDAISQALANPSLAGYSDASRADQLFQRILTAAGQAPEIYSIPPARKTGWRRLAAAAIILAAAGTLTWYLLDRPHSRQQAGNQQTAPATDALPGGEKATLTLADGSIILLDSAANGALAQEGAVKITKKDGHLTYQFNNSIPADGVTAYNTIATPRGGQYVVSLPDGSRVWLNAASSLRFPAVFPPGQRKVELKGEAYFEVRANTANPFVVSTGETAVEVLGTIFNVMAYTNEHHMVTTLLDGRLKVKTNNAARELAPGKAALVPTGQDGPIKITAGDPEAAMAWRNGYFHFDHTDIRTIMRQIQRWYDVEPIFETDAVKPISGSIPRNVKLSKLLDMLEQVGDVKFIIENKTVRIRS</sequence>
<dbReference type="EMBL" id="CP119311">
    <property type="protein sequence ID" value="WEK35627.1"/>
    <property type="molecule type" value="Genomic_DNA"/>
</dbReference>
<dbReference type="Pfam" id="PF16344">
    <property type="entry name" value="FecR_C"/>
    <property type="match status" value="1"/>
</dbReference>
<dbReference type="Gene3D" id="3.55.50.30">
    <property type="match status" value="1"/>
</dbReference>
<evidence type="ECO:0000256" key="1">
    <source>
        <dbReference type="SAM" id="Phobius"/>
    </source>
</evidence>
<evidence type="ECO:0000313" key="4">
    <source>
        <dbReference type="EMBL" id="WEK35627.1"/>
    </source>
</evidence>
<dbReference type="GO" id="GO:0016989">
    <property type="term" value="F:sigma factor antagonist activity"/>
    <property type="evidence" value="ECO:0007669"/>
    <property type="project" value="TreeGrafter"/>
</dbReference>
<dbReference type="Gene3D" id="2.60.120.1440">
    <property type="match status" value="1"/>
</dbReference>
<dbReference type="PANTHER" id="PTHR30273">
    <property type="entry name" value="PERIPLASMIC SIGNAL SENSOR AND SIGMA FACTOR ACTIVATOR FECR-RELATED"/>
    <property type="match status" value="1"/>
</dbReference>
<dbReference type="InterPro" id="IPR032508">
    <property type="entry name" value="FecR_C"/>
</dbReference>
<feature type="domain" description="Protein FecR C-terminal" evidence="3">
    <location>
        <begin position="328"/>
        <end position="395"/>
    </location>
</feature>
<keyword evidence="1" id="KW-0812">Transmembrane</keyword>
<evidence type="ECO:0000259" key="3">
    <source>
        <dbReference type="Pfam" id="PF16344"/>
    </source>
</evidence>
<accession>A0AAJ5WTY8</accession>
<dbReference type="PANTHER" id="PTHR30273:SF2">
    <property type="entry name" value="PROTEIN FECR"/>
    <property type="match status" value="1"/>
</dbReference>
<feature type="domain" description="FecR protein" evidence="2">
    <location>
        <begin position="190"/>
        <end position="283"/>
    </location>
</feature>